<gene>
    <name evidence="1" type="ORF">ERS008207_03719</name>
</gene>
<sequence>MQIFLILIEIKAPVADIQAQGVPRGVIHAALRRHIDHVALKFVRQLPVGSLNVQELAELSGERLCFFQQPGALFIVLFPAKGGVSELLRKPGDFCLLKAERVQRAGVE</sequence>
<accession>A0A655DW85</accession>
<evidence type="ECO:0000313" key="2">
    <source>
        <dbReference type="Proteomes" id="UP000042394"/>
    </source>
</evidence>
<dbReference type="AlphaFoldDB" id="A0A655DW85"/>
<protein>
    <submittedName>
        <fullName evidence="1">Uncharacterized protein</fullName>
    </submittedName>
</protein>
<name>A0A655DW85_SALET</name>
<dbReference type="Proteomes" id="UP000042394">
    <property type="component" value="Unassembled WGS sequence"/>
</dbReference>
<dbReference type="EMBL" id="CQPD01000045">
    <property type="protein sequence ID" value="CNU88619.1"/>
    <property type="molecule type" value="Genomic_DNA"/>
</dbReference>
<reference evidence="1 2" key="1">
    <citation type="submission" date="2015-03" db="EMBL/GenBank/DDBJ databases">
        <authorList>
            <consortium name="Pathogen Informatics"/>
        </authorList>
    </citation>
    <scope>NUCLEOTIDE SEQUENCE [LARGE SCALE GENOMIC DNA]</scope>
    <source>
        <strain evidence="1 2">D4891</strain>
    </source>
</reference>
<evidence type="ECO:0000313" key="1">
    <source>
        <dbReference type="EMBL" id="CNU88619.1"/>
    </source>
</evidence>
<organism evidence="1 2">
    <name type="scientific">Salmonella enterica subsp. enterica serovar Bovismorbificans</name>
    <dbReference type="NCBI Taxonomy" id="58097"/>
    <lineage>
        <taxon>Bacteria</taxon>
        <taxon>Pseudomonadati</taxon>
        <taxon>Pseudomonadota</taxon>
        <taxon>Gammaproteobacteria</taxon>
        <taxon>Enterobacterales</taxon>
        <taxon>Enterobacteriaceae</taxon>
        <taxon>Salmonella</taxon>
    </lineage>
</organism>
<proteinExistence type="predicted"/>